<keyword evidence="6" id="KW-0328">Glycosyltransferase</keyword>
<dbReference type="InterPro" id="IPR000537">
    <property type="entry name" value="UbiA_prenyltransferase"/>
</dbReference>
<proteinExistence type="predicted"/>
<dbReference type="CDD" id="cd13963">
    <property type="entry name" value="PT_UbiA_2"/>
    <property type="match status" value="1"/>
</dbReference>
<feature type="transmembrane region" description="Helical" evidence="5">
    <location>
        <begin position="77"/>
        <end position="99"/>
    </location>
</feature>
<accession>A0ABT3WYD5</accession>
<feature type="transmembrane region" description="Helical" evidence="5">
    <location>
        <begin position="105"/>
        <end position="123"/>
    </location>
</feature>
<keyword evidence="7" id="KW-1185">Reference proteome</keyword>
<protein>
    <submittedName>
        <fullName evidence="6">Decaprenyl-phosphate phosphoribosyltransferase</fullName>
        <ecNumber evidence="6">2.4.2.45</ecNumber>
    </submittedName>
</protein>
<dbReference type="EC" id="2.4.2.45" evidence="6"/>
<feature type="transmembrane region" description="Helical" evidence="5">
    <location>
        <begin position="130"/>
        <end position="152"/>
    </location>
</feature>
<evidence type="ECO:0000313" key="6">
    <source>
        <dbReference type="EMBL" id="MCX7569688.1"/>
    </source>
</evidence>
<dbReference type="InterPro" id="IPR039653">
    <property type="entry name" value="Prenyltransferase"/>
</dbReference>
<feature type="transmembrane region" description="Helical" evidence="5">
    <location>
        <begin position="203"/>
        <end position="222"/>
    </location>
</feature>
<organism evidence="6 7">
    <name type="scientific">Tumebacillus lacus</name>
    <dbReference type="NCBI Taxonomy" id="2995335"/>
    <lineage>
        <taxon>Bacteria</taxon>
        <taxon>Bacillati</taxon>
        <taxon>Bacillota</taxon>
        <taxon>Bacilli</taxon>
        <taxon>Bacillales</taxon>
        <taxon>Alicyclobacillaceae</taxon>
        <taxon>Tumebacillus</taxon>
    </lineage>
</organism>
<evidence type="ECO:0000256" key="1">
    <source>
        <dbReference type="ARBA" id="ARBA00004141"/>
    </source>
</evidence>
<dbReference type="PANTHER" id="PTHR11048">
    <property type="entry name" value="PRENYLTRANSFERASES"/>
    <property type="match status" value="1"/>
</dbReference>
<dbReference type="Gene3D" id="1.10.357.140">
    <property type="entry name" value="UbiA prenyltransferase"/>
    <property type="match status" value="1"/>
</dbReference>
<dbReference type="InterPro" id="IPR044878">
    <property type="entry name" value="UbiA_sf"/>
</dbReference>
<evidence type="ECO:0000256" key="4">
    <source>
        <dbReference type="ARBA" id="ARBA00023136"/>
    </source>
</evidence>
<evidence type="ECO:0000256" key="5">
    <source>
        <dbReference type="SAM" id="Phobius"/>
    </source>
</evidence>
<keyword evidence="4 5" id="KW-0472">Membrane</keyword>
<gene>
    <name evidence="6" type="ORF">OS242_06900</name>
</gene>
<dbReference type="PANTHER" id="PTHR11048:SF5">
    <property type="entry name" value="DECAPRENYL-PHOSPHATE PHOSPHORIBOSYLTRANSFERASE"/>
    <property type="match status" value="1"/>
</dbReference>
<reference evidence="6 7" key="1">
    <citation type="submission" date="2022-11" db="EMBL/GenBank/DDBJ databases">
        <title>Study of microbial diversity in lake waters.</title>
        <authorList>
            <person name="Zhang J."/>
        </authorList>
    </citation>
    <scope>NUCLEOTIDE SEQUENCE [LARGE SCALE GENOMIC DNA]</scope>
    <source>
        <strain evidence="6 7">DT12</strain>
    </source>
</reference>
<feature type="transmembrane region" description="Helical" evidence="5">
    <location>
        <begin position="158"/>
        <end position="174"/>
    </location>
</feature>
<name>A0ABT3WYD5_9BACL</name>
<comment type="subcellular location">
    <subcellularLocation>
        <location evidence="1">Membrane</location>
        <topology evidence="1">Multi-pass membrane protein</topology>
    </subcellularLocation>
</comment>
<feature type="transmembrane region" description="Helical" evidence="5">
    <location>
        <begin position="228"/>
        <end position="248"/>
    </location>
</feature>
<dbReference type="NCBIfam" id="NF008977">
    <property type="entry name" value="PRK12324.1-2"/>
    <property type="match status" value="1"/>
</dbReference>
<evidence type="ECO:0000256" key="3">
    <source>
        <dbReference type="ARBA" id="ARBA00022989"/>
    </source>
</evidence>
<dbReference type="Pfam" id="PF01040">
    <property type="entry name" value="UbiA"/>
    <property type="match status" value="1"/>
</dbReference>
<dbReference type="RefSeq" id="WP_267150919.1">
    <property type="nucleotide sequence ID" value="NZ_JAPMLT010000002.1"/>
</dbReference>
<keyword evidence="3 5" id="KW-1133">Transmembrane helix</keyword>
<keyword evidence="2 5" id="KW-0812">Transmembrane</keyword>
<sequence>MSIVPYVKLSRPKQWTKNLFVFGALFFSRQMFEADKVLHALLTFVAFCLISSAVYVLNDIVDVEKDRQHPKKKHRPLAAGTIKIPGAIVYGVLLLAGALLLALSIGWQVTAVLLAYFVMNILYSFWLKHVVLVDVFVIALGFVFRVTAGSYALPVDPSEWLLLCTLLLALFLGLSKRRAELLLLASGAKSHRKILDEYSDDKLIDQLISVVSAATIMAYALYTFNTQAGTQMMYTIPFVIYAIFRYLFLVYKRERGGEPANILLGDKPFLAACVLWALTAFLLIYLP</sequence>
<comment type="caution">
    <text evidence="6">The sequence shown here is derived from an EMBL/GenBank/DDBJ whole genome shotgun (WGS) entry which is preliminary data.</text>
</comment>
<evidence type="ECO:0000256" key="2">
    <source>
        <dbReference type="ARBA" id="ARBA00022692"/>
    </source>
</evidence>
<dbReference type="Proteomes" id="UP001208017">
    <property type="component" value="Unassembled WGS sequence"/>
</dbReference>
<feature type="transmembrane region" description="Helical" evidence="5">
    <location>
        <begin position="269"/>
        <end position="286"/>
    </location>
</feature>
<keyword evidence="6" id="KW-0808">Transferase</keyword>
<feature type="transmembrane region" description="Helical" evidence="5">
    <location>
        <begin position="38"/>
        <end position="57"/>
    </location>
</feature>
<evidence type="ECO:0000313" key="7">
    <source>
        <dbReference type="Proteomes" id="UP001208017"/>
    </source>
</evidence>
<dbReference type="NCBIfam" id="NF008978">
    <property type="entry name" value="PRK12324.1-4"/>
    <property type="match status" value="1"/>
</dbReference>
<dbReference type="GO" id="GO:0016757">
    <property type="term" value="F:glycosyltransferase activity"/>
    <property type="evidence" value="ECO:0007669"/>
    <property type="project" value="UniProtKB-KW"/>
</dbReference>
<dbReference type="EMBL" id="JAPMLT010000002">
    <property type="protein sequence ID" value="MCX7569688.1"/>
    <property type="molecule type" value="Genomic_DNA"/>
</dbReference>